<feature type="compositionally biased region" description="Basic residues" evidence="1">
    <location>
        <begin position="364"/>
        <end position="377"/>
    </location>
</feature>
<keyword evidence="3" id="KW-1185">Reference proteome</keyword>
<feature type="compositionally biased region" description="Basic residues" evidence="1">
    <location>
        <begin position="51"/>
        <end position="65"/>
    </location>
</feature>
<comment type="caution">
    <text evidence="2">The sequence shown here is derived from an EMBL/GenBank/DDBJ whole genome shotgun (WGS) entry which is preliminary data.</text>
</comment>
<organism evidence="2 3">
    <name type="scientific">Euplotes crassus</name>
    <dbReference type="NCBI Taxonomy" id="5936"/>
    <lineage>
        <taxon>Eukaryota</taxon>
        <taxon>Sar</taxon>
        <taxon>Alveolata</taxon>
        <taxon>Ciliophora</taxon>
        <taxon>Intramacronucleata</taxon>
        <taxon>Spirotrichea</taxon>
        <taxon>Hypotrichia</taxon>
        <taxon>Euplotida</taxon>
        <taxon>Euplotidae</taxon>
        <taxon>Moneuplotes</taxon>
    </lineage>
</organism>
<evidence type="ECO:0000256" key="1">
    <source>
        <dbReference type="SAM" id="MobiDB-lite"/>
    </source>
</evidence>
<evidence type="ECO:0000313" key="2">
    <source>
        <dbReference type="EMBL" id="CAI2385771.1"/>
    </source>
</evidence>
<feature type="compositionally biased region" description="Polar residues" evidence="1">
    <location>
        <begin position="22"/>
        <end position="31"/>
    </location>
</feature>
<feature type="region of interest" description="Disordered" evidence="1">
    <location>
        <begin position="334"/>
        <end position="379"/>
    </location>
</feature>
<dbReference type="EMBL" id="CAMPGE010028227">
    <property type="protein sequence ID" value="CAI2385771.1"/>
    <property type="molecule type" value="Genomic_DNA"/>
</dbReference>
<dbReference type="Proteomes" id="UP001295684">
    <property type="component" value="Unassembled WGS sequence"/>
</dbReference>
<sequence>MIRSPTTRAQFKRHSSSHLLTVKNNLSSGPQNKDKRQRDLSKLAPLLPTKRSPKNKTGPKRKNLFKRMGDTRTKQNDESPIQKRRRLGMIGDMRNFNLVPSAVMKNKLSYYYTAYNNKNLKTYYMTFDENEHNFTEEDVKIDDDSNFDCWRLIADFILKAEQKQFNKVISKFRNREIHEMKNNIKKAQRVFKKIVTKNRKFGRLFKKIIKHTYSQVGISEKKEISDEMRHKVSEIIKNSLDLKIQEIKVRFNNHKRLMALRRRTRRNRSLRNESKSNTSQDIDSVKPFAILEPLLENEELPDFPLLKQLDQSGTESQKEDSKYNIKVSEDSFSSSSSVSSLEKSDTPTSTSKDLLSKLIDRRKPASNKKSKFLKKQHTMMGGPRRMFKAACLNNSRNTKDSKDFDAIENSKITVNKEDDQEAQNKDQHIPHKIALGGLKTTSSFLLPPDPNQFHYKMLNLPSDQLTPKTSPRVEKDSVESPSKISKYNICNYYLKGSKHSVPQRILSEPRLSKLHEYNRTRIGLSKDQFCSEKHVFQGSFEDSLRLSFSSKDCLESSKSKYAIPEMPFLNKSYSESRIKWNAKVSKIISKRVRNRSKLVNSQQKLNLNKGSIKSVLKKISRVRKSTKTKLSDLYRLNSPKIVGNFQK</sequence>
<feature type="compositionally biased region" description="Basic and acidic residues" evidence="1">
    <location>
        <begin position="32"/>
        <end position="41"/>
    </location>
</feature>
<feature type="region of interest" description="Disordered" evidence="1">
    <location>
        <begin position="310"/>
        <end position="329"/>
    </location>
</feature>
<feature type="compositionally biased region" description="Basic and acidic residues" evidence="1">
    <location>
        <begin position="67"/>
        <end position="81"/>
    </location>
</feature>
<feature type="region of interest" description="Disordered" evidence="1">
    <location>
        <begin position="260"/>
        <end position="281"/>
    </location>
</feature>
<proteinExistence type="predicted"/>
<protein>
    <submittedName>
        <fullName evidence="2">Uncharacterized protein</fullName>
    </submittedName>
</protein>
<gene>
    <name evidence="2" type="ORF">ECRASSUSDP1_LOCUS27354</name>
</gene>
<feature type="compositionally biased region" description="Basic and acidic residues" evidence="1">
    <location>
        <begin position="316"/>
        <end position="329"/>
    </location>
</feature>
<reference evidence="2" key="1">
    <citation type="submission" date="2023-07" db="EMBL/GenBank/DDBJ databases">
        <authorList>
            <consortium name="AG Swart"/>
            <person name="Singh M."/>
            <person name="Singh A."/>
            <person name="Seah K."/>
            <person name="Emmerich C."/>
        </authorList>
    </citation>
    <scope>NUCLEOTIDE SEQUENCE</scope>
    <source>
        <strain evidence="2">DP1</strain>
    </source>
</reference>
<dbReference type="AlphaFoldDB" id="A0AAD1Y851"/>
<feature type="compositionally biased region" description="Basic residues" evidence="1">
    <location>
        <begin position="260"/>
        <end position="269"/>
    </location>
</feature>
<evidence type="ECO:0000313" key="3">
    <source>
        <dbReference type="Proteomes" id="UP001295684"/>
    </source>
</evidence>
<accession>A0AAD1Y851</accession>
<name>A0AAD1Y851_EUPCR</name>
<feature type="compositionally biased region" description="Basic and acidic residues" evidence="1">
    <location>
        <begin position="354"/>
        <end position="363"/>
    </location>
</feature>
<feature type="region of interest" description="Disordered" evidence="1">
    <location>
        <begin position="22"/>
        <end position="84"/>
    </location>
</feature>